<keyword evidence="5" id="KW-0472">Membrane</keyword>
<evidence type="ECO:0000256" key="5">
    <source>
        <dbReference type="SAM" id="Phobius"/>
    </source>
</evidence>
<protein>
    <recommendedName>
        <fullName evidence="6">Reverse transcriptase domain-containing protein</fullName>
    </recommendedName>
</protein>
<sequence>MVRFRIKSTNKRIFFTGERHKCREDWPSKSSERAYNIFLDAMLLLVPLIIMTLAYSLIVSKLWKGLRREIRHNSSCRRQLPELRSTFERSAGASLRSAPPPLHPCIETTPDVSKTVLASKPLNGTEAINLSDVISKVVILPLKRYRYGGENESLREYFATKRVPSSRTNTTNIASHFVYCQRDGNHHRAPYFHDRSLFPIWKGTQGEYNYDVGRYVNEFRLSYPEFQQSSVSCALESTLKCAGAPSCWNRRFRCTASSTLSSRAYISVAGVPEFGPAGVLLHASKSTDMKYTIRKVQDNTEDLELNGLHQLLAYADDVNMLGENPQTIRENTVILLEASKAIGMEVNSEKTKYMIMSRNQNIIRNGIINIGDLSFEEVEKFKYLGATVTNINDTGRKLNTE</sequence>
<keyword evidence="8" id="KW-1185">Reference proteome</keyword>
<dbReference type="SUPFAM" id="SSF81321">
    <property type="entry name" value="Family A G protein-coupled receptor-like"/>
    <property type="match status" value="1"/>
</dbReference>
<evidence type="ECO:0000256" key="3">
    <source>
        <dbReference type="ARBA" id="ARBA00023170"/>
    </source>
</evidence>
<evidence type="ECO:0000256" key="4">
    <source>
        <dbReference type="ARBA" id="ARBA00023224"/>
    </source>
</evidence>
<dbReference type="PANTHER" id="PTHR24238">
    <property type="entry name" value="G-PROTEIN COUPLED RECEPTOR"/>
    <property type="match status" value="1"/>
</dbReference>
<dbReference type="Pfam" id="PF00078">
    <property type="entry name" value="RVT_1"/>
    <property type="match status" value="1"/>
</dbReference>
<dbReference type="Proteomes" id="UP001148838">
    <property type="component" value="Unassembled WGS sequence"/>
</dbReference>
<reference evidence="7 8" key="1">
    <citation type="journal article" date="2022" name="Allergy">
        <title>Genome assembly and annotation of Periplaneta americana reveal a comprehensive cockroach allergen profile.</title>
        <authorList>
            <person name="Wang L."/>
            <person name="Xiong Q."/>
            <person name="Saelim N."/>
            <person name="Wang L."/>
            <person name="Nong W."/>
            <person name="Wan A.T."/>
            <person name="Shi M."/>
            <person name="Liu X."/>
            <person name="Cao Q."/>
            <person name="Hui J.H.L."/>
            <person name="Sookrung N."/>
            <person name="Leung T.F."/>
            <person name="Tungtrongchitr A."/>
            <person name="Tsui S.K.W."/>
        </authorList>
    </citation>
    <scope>NUCLEOTIDE SEQUENCE [LARGE SCALE GENOMIC DNA]</scope>
    <source>
        <strain evidence="7">PWHHKU_190912</strain>
    </source>
</reference>
<comment type="subcellular location">
    <subcellularLocation>
        <location evidence="1">Membrane</location>
        <topology evidence="1">Multi-pass membrane protein</topology>
    </subcellularLocation>
</comment>
<keyword evidence="4" id="KW-0807">Transducer</keyword>
<dbReference type="PANTHER" id="PTHR24238:SF46">
    <property type="entry name" value="GASTRIN_CHOLECYSTOKININ TYPE B RECEPTOR"/>
    <property type="match status" value="1"/>
</dbReference>
<dbReference type="EMBL" id="JAJSOF020000003">
    <property type="protein sequence ID" value="KAJ4450083.1"/>
    <property type="molecule type" value="Genomic_DNA"/>
</dbReference>
<proteinExistence type="predicted"/>
<gene>
    <name evidence="7" type="ORF">ANN_01490</name>
</gene>
<evidence type="ECO:0000313" key="8">
    <source>
        <dbReference type="Proteomes" id="UP001148838"/>
    </source>
</evidence>
<dbReference type="Gene3D" id="1.20.1070.10">
    <property type="entry name" value="Rhodopsin 7-helix transmembrane proteins"/>
    <property type="match status" value="1"/>
</dbReference>
<keyword evidence="5" id="KW-0812">Transmembrane</keyword>
<dbReference type="InterPro" id="IPR000477">
    <property type="entry name" value="RT_dom"/>
</dbReference>
<keyword evidence="3" id="KW-0675">Receptor</keyword>
<evidence type="ECO:0000256" key="1">
    <source>
        <dbReference type="ARBA" id="ARBA00004141"/>
    </source>
</evidence>
<organism evidence="7 8">
    <name type="scientific">Periplaneta americana</name>
    <name type="common">American cockroach</name>
    <name type="synonym">Blatta americana</name>
    <dbReference type="NCBI Taxonomy" id="6978"/>
    <lineage>
        <taxon>Eukaryota</taxon>
        <taxon>Metazoa</taxon>
        <taxon>Ecdysozoa</taxon>
        <taxon>Arthropoda</taxon>
        <taxon>Hexapoda</taxon>
        <taxon>Insecta</taxon>
        <taxon>Pterygota</taxon>
        <taxon>Neoptera</taxon>
        <taxon>Polyneoptera</taxon>
        <taxon>Dictyoptera</taxon>
        <taxon>Blattodea</taxon>
        <taxon>Blattoidea</taxon>
        <taxon>Blattidae</taxon>
        <taxon>Blattinae</taxon>
        <taxon>Periplaneta</taxon>
    </lineage>
</organism>
<keyword evidence="5" id="KW-1133">Transmembrane helix</keyword>
<evidence type="ECO:0000256" key="2">
    <source>
        <dbReference type="ARBA" id="ARBA00023040"/>
    </source>
</evidence>
<accession>A0ABQ8TUS6</accession>
<evidence type="ECO:0000259" key="6">
    <source>
        <dbReference type="Pfam" id="PF00078"/>
    </source>
</evidence>
<feature type="transmembrane region" description="Helical" evidence="5">
    <location>
        <begin position="37"/>
        <end position="58"/>
    </location>
</feature>
<evidence type="ECO:0000313" key="7">
    <source>
        <dbReference type="EMBL" id="KAJ4450083.1"/>
    </source>
</evidence>
<keyword evidence="2" id="KW-0297">G-protein coupled receptor</keyword>
<feature type="domain" description="Reverse transcriptase" evidence="6">
    <location>
        <begin position="308"/>
        <end position="387"/>
    </location>
</feature>
<comment type="caution">
    <text evidence="7">The sequence shown here is derived from an EMBL/GenBank/DDBJ whole genome shotgun (WGS) entry which is preliminary data.</text>
</comment>
<name>A0ABQ8TUS6_PERAM</name>